<dbReference type="SMART" id="SM00100">
    <property type="entry name" value="cNMP"/>
    <property type="match status" value="1"/>
</dbReference>
<feature type="compositionally biased region" description="Basic and acidic residues" evidence="1">
    <location>
        <begin position="32"/>
        <end position="42"/>
    </location>
</feature>
<accession>A0A8W8LCQ5</accession>
<evidence type="ECO:0000313" key="3">
    <source>
        <dbReference type="EnsemblMetazoa" id="G27399.1:cds"/>
    </source>
</evidence>
<dbReference type="AlphaFoldDB" id="A0A8W8LCQ5"/>
<sequence length="716" mass="82706">MDTLVEDEHLRTSTPVESLDVPHLLDPGEDLSDSKGDDRETPDFVVRLGTSLARSEAGSQYKLLKKEFFLRPLDSPKVSKQNQFANSGGTSIRSSGRVSPIRRRSSVISLCNDNRRSSVTSISTEQNQRLLRRGLGRLRRRMSTKGVLFPPSPSPKEDLIPREPRIVKFRRIAKSVLVVSGIWIWLKRYTLTPNMKDWSFMEMYIHVRDDMNQVLAFNPNTYGKFEPLRDKLKELLLIPKERRTLQNIQVIMALMHRHLTSYIFLIIKIIHRLPNNTQGACALMRDNASFQDYPVHTQIQLARCMQYQSYETRRVILKQGHPPSMFYIMLTGTAIVNILDQDPRTGNKFVRTVHELNGGDTFGEIALIHGGVRTASIICKTTCEFLVVMKEDFDVIIKEPLRKQKEQHVEFCKSLMLFKDFPCDRAFHHNTNQFFYQYFKPDDVIVKDSRESKYIIVVKAGKCKIVSDFQGRRSETRPDRIRKMFHPEIEEAFPLYTTMKKIRAMDPCPRTDHKANSKDTFRIGLLTGTIDRDKLVNSVSSKLQITENAAKFDDIPVTQRRHSADPHRKQVRSNQRSKSSKPRLIEEVLGYEEEYEEHQRDDDPLITAYAQISELKTGQVFGLESLISTPSTQLSLVSEGAECILISKRLFLKEANVKVLRIVTDLVQNYPSHDYIKNQVHIYRKWVNYKADLEREVLTNIRRKNKAWIGGVPAKA</sequence>
<dbReference type="InterPro" id="IPR014710">
    <property type="entry name" value="RmlC-like_jellyroll"/>
</dbReference>
<dbReference type="Pfam" id="PF00027">
    <property type="entry name" value="cNMP_binding"/>
    <property type="match status" value="1"/>
</dbReference>
<dbReference type="PANTHER" id="PTHR23011">
    <property type="entry name" value="CYCLIC NUCLEOTIDE-BINDING DOMAIN CONTAINING PROTEIN"/>
    <property type="match status" value="1"/>
</dbReference>
<feature type="region of interest" description="Disordered" evidence="1">
    <location>
        <begin position="554"/>
        <end position="583"/>
    </location>
</feature>
<dbReference type="PROSITE" id="PS00889">
    <property type="entry name" value="CNMP_BINDING_2"/>
    <property type="match status" value="1"/>
</dbReference>
<dbReference type="CDD" id="cd00038">
    <property type="entry name" value="CAP_ED"/>
    <property type="match status" value="1"/>
</dbReference>
<dbReference type="InterPro" id="IPR018488">
    <property type="entry name" value="cNMP-bd_CS"/>
</dbReference>
<feature type="domain" description="Cyclic nucleotide-binding" evidence="2">
    <location>
        <begin position="289"/>
        <end position="414"/>
    </location>
</feature>
<protein>
    <recommendedName>
        <fullName evidence="2">Cyclic nucleotide-binding domain-containing protein</fullName>
    </recommendedName>
</protein>
<feature type="region of interest" description="Disordered" evidence="1">
    <location>
        <begin position="1"/>
        <end position="42"/>
    </location>
</feature>
<dbReference type="Gene3D" id="2.60.120.10">
    <property type="entry name" value="Jelly Rolls"/>
    <property type="match status" value="2"/>
</dbReference>
<dbReference type="InterPro" id="IPR000595">
    <property type="entry name" value="cNMP-bd_dom"/>
</dbReference>
<dbReference type="PANTHER" id="PTHR23011:SF41">
    <property type="entry name" value="CYCLIC NUCLEOTIDE-BINDING DOMAIN-CONTAINING PROTEIN"/>
    <property type="match status" value="1"/>
</dbReference>
<reference evidence="3" key="1">
    <citation type="submission" date="2022-08" db="UniProtKB">
        <authorList>
            <consortium name="EnsemblMetazoa"/>
        </authorList>
    </citation>
    <scope>IDENTIFICATION</scope>
    <source>
        <strain evidence="3">05x7-T-G4-1.051#20</strain>
    </source>
</reference>
<dbReference type="InterPro" id="IPR018490">
    <property type="entry name" value="cNMP-bd_dom_sf"/>
</dbReference>
<keyword evidence="4" id="KW-1185">Reference proteome</keyword>
<proteinExistence type="predicted"/>
<evidence type="ECO:0000313" key="4">
    <source>
        <dbReference type="Proteomes" id="UP000005408"/>
    </source>
</evidence>
<organism evidence="3 4">
    <name type="scientific">Magallana gigas</name>
    <name type="common">Pacific oyster</name>
    <name type="synonym">Crassostrea gigas</name>
    <dbReference type="NCBI Taxonomy" id="29159"/>
    <lineage>
        <taxon>Eukaryota</taxon>
        <taxon>Metazoa</taxon>
        <taxon>Spiralia</taxon>
        <taxon>Lophotrochozoa</taxon>
        <taxon>Mollusca</taxon>
        <taxon>Bivalvia</taxon>
        <taxon>Autobranchia</taxon>
        <taxon>Pteriomorphia</taxon>
        <taxon>Ostreida</taxon>
        <taxon>Ostreoidea</taxon>
        <taxon>Ostreidae</taxon>
        <taxon>Magallana</taxon>
    </lineage>
</organism>
<feature type="compositionally biased region" description="Basic and acidic residues" evidence="1">
    <location>
        <begin position="1"/>
        <end position="11"/>
    </location>
</feature>
<dbReference type="PROSITE" id="PS50042">
    <property type="entry name" value="CNMP_BINDING_3"/>
    <property type="match status" value="1"/>
</dbReference>
<dbReference type="SUPFAM" id="SSF51206">
    <property type="entry name" value="cAMP-binding domain-like"/>
    <property type="match status" value="2"/>
</dbReference>
<dbReference type="Proteomes" id="UP000005408">
    <property type="component" value="Unassembled WGS sequence"/>
</dbReference>
<evidence type="ECO:0000256" key="1">
    <source>
        <dbReference type="SAM" id="MobiDB-lite"/>
    </source>
</evidence>
<name>A0A8W8LCQ5_MAGGI</name>
<dbReference type="EnsemblMetazoa" id="G27399.1">
    <property type="protein sequence ID" value="G27399.1:cds"/>
    <property type="gene ID" value="G27399"/>
</dbReference>
<evidence type="ECO:0000259" key="2">
    <source>
        <dbReference type="PROSITE" id="PS50042"/>
    </source>
</evidence>